<dbReference type="GO" id="GO:0005509">
    <property type="term" value="F:calcium ion binding"/>
    <property type="evidence" value="ECO:0007669"/>
    <property type="project" value="UniProtKB-UniRule"/>
</dbReference>
<feature type="domain" description="MADF" evidence="16">
    <location>
        <begin position="14"/>
        <end position="95"/>
    </location>
</feature>
<dbReference type="GO" id="GO:0005886">
    <property type="term" value="C:plasma membrane"/>
    <property type="evidence" value="ECO:0007669"/>
    <property type="project" value="UniProtKB-SubCell"/>
</dbReference>
<dbReference type="FunFam" id="2.60.40.60:FF:000098">
    <property type="entry name" value="cadherin-23 isoform X1"/>
    <property type="match status" value="2"/>
</dbReference>
<keyword evidence="11" id="KW-1015">Disulfide bond</keyword>
<feature type="domain" description="Cadherin" evidence="15">
    <location>
        <begin position="1981"/>
        <end position="2094"/>
    </location>
</feature>
<keyword evidence="8" id="KW-0130">Cell adhesion</keyword>
<keyword evidence="2" id="KW-1003">Cell membrane</keyword>
<sequence length="3004" mass="333823">MPRGKQLPDDVIERLVGLIRERPFIYDAKDDSHMDAQKMSNAWESIAKTLKVEGLDVEISLTQMQVHFLLKARAMDLKKSSVYFIVLVFFTHVARGIQEINVVDVIQENAPNGTLLGKLSLDSEESNLRPSDSTKELIDFVPDGATNTWKILLKTALDADYGVAMLHLYFEYEKRGHRDKKISIVILDVNDVKPQFLNQPYIANVPENAGINTVLNVNIEAKDPDNGHGGAVDFSFIDNTCTEFSLTPISGQKAVKVSLNGQLDFEQARFYECTLLAKDGGTPSLSSITSLYITVNDVQDEPPIFTGIPYDWNVDEQSSQGFEVSNDVKAVDGDVGVPNSINYTITDDCGGIFHIDHLNGRITLSTVPDRDSGIILIKNGVCRGQIKAQEISNQTSNSSTITDYTITIKDINDNRPNFTASRYQATIEENMPEQIPLQFTGMDMSVEDKDQGTNSIFNLTLLTLDQYFEVDPVTVNSKATVFIRVKNNTILDYETHKFLSIKIMAKETQTSDGKTSLATVNVTIQDANDNNPEFNSSFQTDLRVDENTRSGSYFADIQATDRDSGKFGQITYSINGGDNKFAIDPSNGTLMVNGDLDRELKSQYFITVEAKDGGNRRSSISLTVDLLDANDNYPVFQKDVYEVFVEENSNFTRIVQVTATDNDERDTVNSFVSYRIIKSIGDQLNNFAITTNGELVLTQFLDYEALPSGVVNISVIAEDHGAPRLKSNSTTIIITVTDKNECSPVFTATSYHKSVPEDILIDSVILTVTANDTDGSEPNNQISFTIYSGSSDKFRINSQTGQISTAGSLDREDTEQYSLIIIATDRGSPSLSSNTTVNITITDVNDSPPIFPQREKTINVQENSTGSLAGLLGTDKDENSSLKYSIDYNLSQGIAANQQSVNATVIQNLVSIDNSNGSIVLNSGLDREKYRQIKLVITVEDLNAIGHSQTSTGSLIMNVIDVDDNQPRFNSKNYTASITENASQDIPITFISPNFMNAEDSDQGDNAKFEVEVRGDSGTFSVIPRSVTSLGSIVIKVANNAMLDFEQRESMSFQIVAKPLTRPNKPVTADVYIQINNVNEFAPQIVIHHAKPEIYENATPNTFVTQVDVYDNDTGIYGQFNLSLSGEYELFTIVENGSIYLKNASLDREKKSTYYLTIEALDTGGKRSTETIEVIVKDINDENPVFVKTEYTAILMEGDRYFTRDLVVQATDNDEVNTINSQITYSISVNAYSNNFTIDQQTGVISVQSPVDFEALQLTDNGTIHLNVTARDGGFPQLRQSTDVLIRIEDRNDFTPSFTHLVYNTSILETESSGNKVNITPVLKATDGDGSSPNNDVFYIIKHGGSDKFSINSTTGQIMVASYLDREETSSYQLIIEAVDRGAPSKTGTATVSIAIEDVNNKAPQFFPAFDTISVNETGDILTPLYTIKANDSDFNPELKYEMIWSNCYGFDEYQKRINLTYLQSLLQLSDSTGEIKLKMNLDRETIQQIMLRFKVTDGNGIPTPQTSTGSLVINVLDVNDNKPTFSMNNIVATVRENMPVGIPLTFSNNDELTVSDKDKDDNSIFELEIIEGKDIFEVVPVNIRSTSTVLIKIKNNTLLDYEEHHNFTVKILATEISTKERYNNTITISVEVLDSNDNDPVFTQNNYTGRVAENSNEDQFILNVKATDKDSGLYGNITYILQGGENKFKLIQNDSQASVVVKSTDLDREVKNLYYLTVLAVDEFGQGRRQTVPLRIEISDENDNKPIFRQSVYEGMMREGEVEFERSIVVKATDADNGKNSEVTYHMINNDTISNNFTVNSTTGMLLCHSPIDFELLDPSNQGKIRLYIVAQDKGTPKNTSDAQPIVLTVTDLNDKTPTFDHTMYNGSIAENSTEGTKVVKVRATDGDGSSPNNEVFYLIETGGSDNFRMNSSSGQITVGPGAQLDRDNIPNSTFWLTVLAVDRGTDPEPLSSSSTVQIFLTDINNKPPRFPFEIVSRNISESQTPKTKVYDFMATDQDTNSDLYYAILWNRSKAYDEKDNNVDISQIQGWFVIENKTGTIKVNSSLDREIAERVILYIFTEDKNSEVDNPKQTATGTLSIDIQDVNDNSPEIMNGNSILLNISESTSASTELTTLTATDKDKNQLVTFAINGTKYFHVSTNGKLTLIKVLDRENKDSHEFEVIATDNGQPSRSTIVPVTVNVLDFNDNPPMFNMSVTQFQVPENADNLTQVANVTTFDDDIGPNANVTYRLSGKDSEAFRIDSNSGEIFVDKQLNRESKDSYTFNIVAKDNPIKESEKSMKASQTITIIIDDINDCTPSFVHSEYTAVIPETMAAKSTISSISPALIKATDCDIGNNSQVIYTLADNQSMLFSVTSNGDQAKVVILKSLRGLAGKYNMTVIGQDKGIPALNSSTLLSIEIKDENINAPVFVKFGPIPRISEMCVQQHSIIYQFVASDEDKDKERNGKVKYRFDNDSALSKDYEYFDLDEDSGQMTLAKLLDHEVVKVLKIRIIAYDLGLPEKKSVITPTLTIKVNDTNDNPPSFNTSSVSDRTFEVAENTANPTKTIGRVEATDPDDDAIIFYSILASHSKENFRINSSSGEISVIKELDREQSVNPIVLKIQAEDKSYIGCDNSIQNFTTRTNVFIKILDENDNPPKFLKETLSLGFRSTSQYGYKIVDLKQYVTDNDTTKYSIHEYKQVGNLNIDTNIKEFQSDPILLTSNGTIFTNIKFETSTVGLISLVVKVSDVAGGDNLTLNLYVIGDKQVIKMTFLAQPEEVREFKEDLVGFISDVTGITFVPDELLSHVDDDGNIIKSSALDTHSAELQSIHSKYKVIEVYKALKEKINNDDGDKKKEYILIAVIVCLVAILLITVFMFLRNFSGFKRKLKAAAIDVKSTGKKKVADISPVLQQKSFGKNNPLFEREEINNSSFDNISDRLDDNEVNGYKENEEVEEEITLDLYDEIDSTRNFSHQPTALLNAALRHHQQSKNGSSMQSPEIFSNPVYSLNNDINLDELETTEI</sequence>
<dbReference type="FunFam" id="2.60.40.60:FF:000033">
    <property type="entry name" value="FAT atypical cadherin 1"/>
    <property type="match status" value="1"/>
</dbReference>
<evidence type="ECO:0000256" key="11">
    <source>
        <dbReference type="ARBA" id="ARBA00023157"/>
    </source>
</evidence>
<keyword evidence="9 14" id="KW-1133">Transmembrane helix</keyword>
<comment type="subcellular location">
    <subcellularLocation>
        <location evidence="1">Cell membrane</location>
        <topology evidence="1">Single-pass type I membrane protein</topology>
    </subcellularLocation>
</comment>
<feature type="domain" description="Cadherin" evidence="15">
    <location>
        <begin position="2303"/>
        <end position="2412"/>
    </location>
</feature>
<dbReference type="PROSITE" id="PS00232">
    <property type="entry name" value="CADHERIN_1"/>
    <property type="match status" value="8"/>
</dbReference>
<feature type="domain" description="Cadherin" evidence="15">
    <location>
        <begin position="1299"/>
        <end position="1406"/>
    </location>
</feature>
<dbReference type="FunFam" id="2.60.40.60:FF:000092">
    <property type="entry name" value="Protocadherin 8"/>
    <property type="match status" value="1"/>
</dbReference>
<dbReference type="Gene3D" id="2.60.40.60">
    <property type="entry name" value="Cadherins"/>
    <property type="match status" value="23"/>
</dbReference>
<dbReference type="SMART" id="SM00112">
    <property type="entry name" value="CA"/>
    <property type="match status" value="22"/>
</dbReference>
<dbReference type="GeneID" id="20236240"/>
<feature type="domain" description="Cadherin" evidence="15">
    <location>
        <begin position="747"/>
        <end position="851"/>
    </location>
</feature>
<proteinExistence type="predicted"/>
<dbReference type="InterPro" id="IPR020894">
    <property type="entry name" value="Cadherin_CS"/>
</dbReference>
<evidence type="ECO:0000259" key="16">
    <source>
        <dbReference type="PROSITE" id="PS51029"/>
    </source>
</evidence>
<feature type="domain" description="Cadherin" evidence="15">
    <location>
        <begin position="306"/>
        <end position="418"/>
    </location>
</feature>
<feature type="domain" description="Cadherin" evidence="15">
    <location>
        <begin position="637"/>
        <end position="746"/>
    </location>
</feature>
<evidence type="ECO:0000256" key="4">
    <source>
        <dbReference type="ARBA" id="ARBA00022692"/>
    </source>
</evidence>
<dbReference type="InterPro" id="IPR006578">
    <property type="entry name" value="MADF-dom"/>
</dbReference>
<dbReference type="CDD" id="cd11304">
    <property type="entry name" value="Cadherin_repeat"/>
    <property type="match status" value="22"/>
</dbReference>
<feature type="domain" description="Cadherin" evidence="15">
    <location>
        <begin position="1093"/>
        <end position="1186"/>
    </location>
</feature>
<reference evidence="17 18" key="1">
    <citation type="journal article" date="2013" name="Nature">
        <title>Insights into bilaterian evolution from three spiralian genomes.</title>
        <authorList>
            <person name="Simakov O."/>
            <person name="Marletaz F."/>
            <person name="Cho S.J."/>
            <person name="Edsinger-Gonzales E."/>
            <person name="Havlak P."/>
            <person name="Hellsten U."/>
            <person name="Kuo D.H."/>
            <person name="Larsson T."/>
            <person name="Lv J."/>
            <person name="Arendt D."/>
            <person name="Savage R."/>
            <person name="Osoegawa K."/>
            <person name="de Jong P."/>
            <person name="Grimwood J."/>
            <person name="Chapman J.A."/>
            <person name="Shapiro H."/>
            <person name="Aerts A."/>
            <person name="Otillar R.P."/>
            <person name="Terry A.Y."/>
            <person name="Boore J.L."/>
            <person name="Grigoriev I.V."/>
            <person name="Lindberg D.R."/>
            <person name="Seaver E.C."/>
            <person name="Weisblat D.A."/>
            <person name="Putnam N.H."/>
            <person name="Rokhsar D.S."/>
        </authorList>
    </citation>
    <scope>NUCLEOTIDE SEQUENCE [LARGE SCALE GENOMIC DNA]</scope>
</reference>
<dbReference type="STRING" id="225164.V4A2F7"/>
<evidence type="ECO:0000256" key="8">
    <source>
        <dbReference type="ARBA" id="ARBA00022889"/>
    </source>
</evidence>
<feature type="transmembrane region" description="Helical" evidence="14">
    <location>
        <begin position="2839"/>
        <end position="2860"/>
    </location>
</feature>
<feature type="domain" description="Cadherin" evidence="15">
    <location>
        <begin position="1407"/>
        <end position="1526"/>
    </location>
</feature>
<evidence type="ECO:0000256" key="13">
    <source>
        <dbReference type="PROSITE-ProRule" id="PRU00043"/>
    </source>
</evidence>
<keyword evidence="18" id="KW-1185">Reference proteome</keyword>
<keyword evidence="12" id="KW-0325">Glycoprotein</keyword>
<dbReference type="PROSITE" id="PS51029">
    <property type="entry name" value="MADF"/>
    <property type="match status" value="1"/>
</dbReference>
<evidence type="ECO:0000313" key="17">
    <source>
        <dbReference type="EMBL" id="ESO89125.1"/>
    </source>
</evidence>
<keyword evidence="5" id="KW-0732">Signal</keyword>
<keyword evidence="10 14" id="KW-0472">Membrane</keyword>
<dbReference type="PRINTS" id="PR00205">
    <property type="entry name" value="CADHERIN"/>
</dbReference>
<evidence type="ECO:0000256" key="12">
    <source>
        <dbReference type="ARBA" id="ARBA00023180"/>
    </source>
</evidence>
<protein>
    <submittedName>
        <fullName evidence="17">Uncharacterized protein</fullName>
    </submittedName>
</protein>
<dbReference type="PANTHER" id="PTHR24026">
    <property type="entry name" value="FAT ATYPICAL CADHERIN-RELATED"/>
    <property type="match status" value="1"/>
</dbReference>
<feature type="domain" description="Cadherin" evidence="15">
    <location>
        <begin position="1527"/>
        <end position="1643"/>
    </location>
</feature>
<feature type="domain" description="Cadherin" evidence="15">
    <location>
        <begin position="1862"/>
        <end position="1972"/>
    </location>
</feature>
<evidence type="ECO:0000256" key="2">
    <source>
        <dbReference type="ARBA" id="ARBA00022475"/>
    </source>
</evidence>
<evidence type="ECO:0000256" key="1">
    <source>
        <dbReference type="ARBA" id="ARBA00004251"/>
    </source>
</evidence>
<dbReference type="InterPro" id="IPR002126">
    <property type="entry name" value="Cadherin-like_dom"/>
</dbReference>
<dbReference type="FunFam" id="2.60.40.60:FF:000020">
    <property type="entry name" value="Dachsous cadherin-related 1b"/>
    <property type="match status" value="4"/>
</dbReference>
<feature type="domain" description="Cadherin" evidence="15">
    <location>
        <begin position="1187"/>
        <end position="1298"/>
    </location>
</feature>
<dbReference type="CTD" id="20236240"/>
<keyword evidence="7 13" id="KW-0106">Calcium</keyword>
<evidence type="ECO:0000313" key="18">
    <source>
        <dbReference type="Proteomes" id="UP000030746"/>
    </source>
</evidence>
<dbReference type="EMBL" id="KB202619">
    <property type="protein sequence ID" value="ESO89125.1"/>
    <property type="molecule type" value="Genomic_DNA"/>
</dbReference>
<gene>
    <name evidence="17" type="ORF">LOTGIDRAFT_154208</name>
</gene>
<evidence type="ECO:0000256" key="7">
    <source>
        <dbReference type="ARBA" id="ARBA00022837"/>
    </source>
</evidence>
<dbReference type="PANTHER" id="PTHR24026:SF133">
    <property type="entry name" value="CADHERIN-RELATED FAMILY MEMBER 2"/>
    <property type="match status" value="1"/>
</dbReference>
<evidence type="ECO:0000256" key="6">
    <source>
        <dbReference type="ARBA" id="ARBA00022737"/>
    </source>
</evidence>
<name>V4A2F7_LOTGI</name>
<feature type="domain" description="Cadherin" evidence="15">
    <location>
        <begin position="2430"/>
        <end position="2526"/>
    </location>
</feature>
<evidence type="ECO:0000256" key="3">
    <source>
        <dbReference type="ARBA" id="ARBA00022536"/>
    </source>
</evidence>
<evidence type="ECO:0000256" key="14">
    <source>
        <dbReference type="SAM" id="Phobius"/>
    </source>
</evidence>
<accession>V4A2F7</accession>
<feature type="domain" description="Cadherin" evidence="15">
    <location>
        <begin position="2530"/>
        <end position="2641"/>
    </location>
</feature>
<dbReference type="RefSeq" id="XP_009060166.1">
    <property type="nucleotide sequence ID" value="XM_009061918.1"/>
</dbReference>
<dbReference type="KEGG" id="lgi:LOTGIDRAFT_154208"/>
<evidence type="ECO:0000256" key="5">
    <source>
        <dbReference type="ARBA" id="ARBA00022729"/>
    </source>
</evidence>
<evidence type="ECO:0000256" key="9">
    <source>
        <dbReference type="ARBA" id="ARBA00022989"/>
    </source>
</evidence>
<feature type="domain" description="Cadherin" evidence="15">
    <location>
        <begin position="852"/>
        <end position="969"/>
    </location>
</feature>
<dbReference type="GO" id="GO:0007156">
    <property type="term" value="P:homophilic cell adhesion via plasma membrane adhesion molecules"/>
    <property type="evidence" value="ECO:0007669"/>
    <property type="project" value="InterPro"/>
</dbReference>
<dbReference type="Proteomes" id="UP000030746">
    <property type="component" value="Unassembled WGS sequence"/>
</dbReference>
<feature type="domain" description="Cadherin" evidence="15">
    <location>
        <begin position="1644"/>
        <end position="1749"/>
    </location>
</feature>
<evidence type="ECO:0000259" key="15">
    <source>
        <dbReference type="PROSITE" id="PS50268"/>
    </source>
</evidence>
<dbReference type="FunFam" id="2.60.40.60:FF:000024">
    <property type="entry name" value="FAT atypical cadherin 3"/>
    <property type="match status" value="1"/>
</dbReference>
<feature type="domain" description="Cadherin" evidence="15">
    <location>
        <begin position="1750"/>
        <end position="1861"/>
    </location>
</feature>
<dbReference type="OMA" id="ITRPSHH"/>
<dbReference type="HOGENOM" id="CLU_000457_0_0_1"/>
<organism evidence="17 18">
    <name type="scientific">Lottia gigantea</name>
    <name type="common">Giant owl limpet</name>
    <dbReference type="NCBI Taxonomy" id="225164"/>
    <lineage>
        <taxon>Eukaryota</taxon>
        <taxon>Metazoa</taxon>
        <taxon>Spiralia</taxon>
        <taxon>Lophotrochozoa</taxon>
        <taxon>Mollusca</taxon>
        <taxon>Gastropoda</taxon>
        <taxon>Patellogastropoda</taxon>
        <taxon>Lottioidea</taxon>
        <taxon>Lottiidae</taxon>
        <taxon>Lottia</taxon>
    </lineage>
</organism>
<feature type="domain" description="Cadherin" evidence="15">
    <location>
        <begin position="2096"/>
        <end position="2194"/>
    </location>
</feature>
<feature type="domain" description="Cadherin" evidence="15">
    <location>
        <begin position="970"/>
        <end position="1085"/>
    </location>
</feature>
<evidence type="ECO:0000256" key="10">
    <source>
        <dbReference type="ARBA" id="ARBA00023136"/>
    </source>
</evidence>
<feature type="domain" description="Cadherin" evidence="15">
    <location>
        <begin position="419"/>
        <end position="534"/>
    </location>
</feature>
<dbReference type="InterPro" id="IPR015919">
    <property type="entry name" value="Cadherin-like_sf"/>
</dbReference>
<dbReference type="Pfam" id="PF10545">
    <property type="entry name" value="MADF_DNA_bdg"/>
    <property type="match status" value="1"/>
</dbReference>
<feature type="domain" description="Cadherin" evidence="15">
    <location>
        <begin position="2195"/>
        <end position="2302"/>
    </location>
</feature>
<feature type="domain" description="Cadherin" evidence="15">
    <location>
        <begin position="536"/>
        <end position="636"/>
    </location>
</feature>
<feature type="domain" description="Cadherin" evidence="15">
    <location>
        <begin position="197"/>
        <end position="305"/>
    </location>
</feature>
<keyword evidence="4 14" id="KW-0812">Transmembrane</keyword>
<dbReference type="PROSITE" id="PS50268">
    <property type="entry name" value="CADHERIN_2"/>
    <property type="match status" value="22"/>
</dbReference>
<dbReference type="SUPFAM" id="SSF49313">
    <property type="entry name" value="Cadherin-like"/>
    <property type="match status" value="23"/>
</dbReference>
<keyword evidence="3" id="KW-0245">EGF-like domain</keyword>
<keyword evidence="6" id="KW-0677">Repeat</keyword>
<dbReference type="Pfam" id="PF00028">
    <property type="entry name" value="Cadherin"/>
    <property type="match status" value="15"/>
</dbReference>
<dbReference type="OrthoDB" id="6510378at2759"/>